<evidence type="ECO:0000256" key="1">
    <source>
        <dbReference type="ARBA" id="ARBA00007381"/>
    </source>
</evidence>
<keyword evidence="2" id="KW-0547">Nucleotide-binding</keyword>
<gene>
    <name evidence="4" type="ORF">MEDL_50688</name>
</gene>
<dbReference type="AlphaFoldDB" id="A0A8S3TXC2"/>
<sequence>MYNCDYVLINKTNCEVKNRKFYIFEEASMEDLRKHLMVAAVDFGTTYSGYSFSMRADWEDNPLKISNPIWRAGSRQFVSEKTPTCLLLNSNREFVAFGFEAENKWIDLLLDNEHNEYYYFERFKMNLHNNKSQKRFMRSCAEGAGIPTNNLILALEPEAASIFCQFLSTEKLKGSDPGFTMTAEGTKFMVVDLGGGTADITVHEKAANGHLKEKHRAIGNDCGGTSIDRRFFKLFEEIIGKTTMDSLKKESPLAYIDLIREFESVKRTVETETKTKVTMTIPVVALETSCQKVHNKNLESLLADSSYSKDIKLAQDKIRIHVEVFNKMFMPSVDSVISLMKEIFQDKSLKDVTHLLMVGGFSDCQLMHDAVRQAFPEKKIIIPEEAGLAVLKGAVLFGHDPEYIQSRIMRCSYGVKTNVPWHEKI</sequence>
<dbReference type="Proteomes" id="UP000683360">
    <property type="component" value="Unassembled WGS sequence"/>
</dbReference>
<dbReference type="Gene3D" id="3.90.640.10">
    <property type="entry name" value="Actin, Chain A, domain 4"/>
    <property type="match status" value="1"/>
</dbReference>
<dbReference type="SUPFAM" id="SSF53067">
    <property type="entry name" value="Actin-like ATPase domain"/>
    <property type="match status" value="2"/>
</dbReference>
<keyword evidence="3" id="KW-0067">ATP-binding</keyword>
<comment type="caution">
    <text evidence="4">The sequence shown here is derived from an EMBL/GenBank/DDBJ whole genome shotgun (WGS) entry which is preliminary data.</text>
</comment>
<keyword evidence="5" id="KW-1185">Reference proteome</keyword>
<dbReference type="Gene3D" id="3.30.420.40">
    <property type="match status" value="3"/>
</dbReference>
<evidence type="ECO:0000313" key="5">
    <source>
        <dbReference type="Proteomes" id="UP000683360"/>
    </source>
</evidence>
<dbReference type="GO" id="GO:0140662">
    <property type="term" value="F:ATP-dependent protein folding chaperone"/>
    <property type="evidence" value="ECO:0007669"/>
    <property type="project" value="InterPro"/>
</dbReference>
<name>A0A8S3TXC2_MYTED</name>
<dbReference type="GO" id="GO:0005524">
    <property type="term" value="F:ATP binding"/>
    <property type="evidence" value="ECO:0007669"/>
    <property type="project" value="UniProtKB-KW"/>
</dbReference>
<dbReference type="PANTHER" id="PTHR14187:SF5">
    <property type="entry name" value="HEAT SHOCK 70 KDA PROTEIN 12A"/>
    <property type="match status" value="1"/>
</dbReference>
<dbReference type="PANTHER" id="PTHR14187">
    <property type="entry name" value="ALPHA KINASE/ELONGATION FACTOR 2 KINASE"/>
    <property type="match status" value="1"/>
</dbReference>
<evidence type="ECO:0000256" key="3">
    <source>
        <dbReference type="ARBA" id="ARBA00022840"/>
    </source>
</evidence>
<evidence type="ECO:0000256" key="2">
    <source>
        <dbReference type="ARBA" id="ARBA00022741"/>
    </source>
</evidence>
<dbReference type="InterPro" id="IPR043129">
    <property type="entry name" value="ATPase_NBD"/>
</dbReference>
<organism evidence="4 5">
    <name type="scientific">Mytilus edulis</name>
    <name type="common">Blue mussel</name>
    <dbReference type="NCBI Taxonomy" id="6550"/>
    <lineage>
        <taxon>Eukaryota</taxon>
        <taxon>Metazoa</taxon>
        <taxon>Spiralia</taxon>
        <taxon>Lophotrochozoa</taxon>
        <taxon>Mollusca</taxon>
        <taxon>Bivalvia</taxon>
        <taxon>Autobranchia</taxon>
        <taxon>Pteriomorphia</taxon>
        <taxon>Mytilida</taxon>
        <taxon>Mytiloidea</taxon>
        <taxon>Mytilidae</taxon>
        <taxon>Mytilinae</taxon>
        <taxon>Mytilus</taxon>
    </lineage>
</organism>
<dbReference type="EMBL" id="CAJPWZ010002419">
    <property type="protein sequence ID" value="CAG2238269.1"/>
    <property type="molecule type" value="Genomic_DNA"/>
</dbReference>
<protein>
    <submittedName>
        <fullName evidence="4">Uncharacterized protein</fullName>
    </submittedName>
</protein>
<evidence type="ECO:0000313" key="4">
    <source>
        <dbReference type="EMBL" id="CAG2238269.1"/>
    </source>
</evidence>
<comment type="similarity">
    <text evidence="1">Belongs to the heat shock protein 70 family.</text>
</comment>
<dbReference type="OrthoDB" id="2963168at2759"/>
<reference evidence="4" key="1">
    <citation type="submission" date="2021-03" db="EMBL/GenBank/DDBJ databases">
        <authorList>
            <person name="Bekaert M."/>
        </authorList>
    </citation>
    <scope>NUCLEOTIDE SEQUENCE</scope>
</reference>
<dbReference type="CDD" id="cd10229">
    <property type="entry name" value="ASKHA_NBD_HSP70_HSPA12"/>
    <property type="match status" value="1"/>
</dbReference>
<dbReference type="Pfam" id="PF00012">
    <property type="entry name" value="HSP70"/>
    <property type="match status" value="1"/>
</dbReference>
<proteinExistence type="inferred from homology"/>
<accession>A0A8S3TXC2</accession>
<dbReference type="InterPro" id="IPR013126">
    <property type="entry name" value="Hsp_70_fam"/>
</dbReference>